<name>A0A834U9K0_VESPE</name>
<proteinExistence type="predicted"/>
<organism evidence="1 2">
    <name type="scientific">Vespula pensylvanica</name>
    <name type="common">Western yellow jacket</name>
    <name type="synonym">Wasp</name>
    <dbReference type="NCBI Taxonomy" id="30213"/>
    <lineage>
        <taxon>Eukaryota</taxon>
        <taxon>Metazoa</taxon>
        <taxon>Ecdysozoa</taxon>
        <taxon>Arthropoda</taxon>
        <taxon>Hexapoda</taxon>
        <taxon>Insecta</taxon>
        <taxon>Pterygota</taxon>
        <taxon>Neoptera</taxon>
        <taxon>Endopterygota</taxon>
        <taxon>Hymenoptera</taxon>
        <taxon>Apocrita</taxon>
        <taxon>Aculeata</taxon>
        <taxon>Vespoidea</taxon>
        <taxon>Vespidae</taxon>
        <taxon>Vespinae</taxon>
        <taxon>Vespula</taxon>
    </lineage>
</organism>
<protein>
    <submittedName>
        <fullName evidence="1">Uncharacterized protein</fullName>
    </submittedName>
</protein>
<evidence type="ECO:0000313" key="1">
    <source>
        <dbReference type="EMBL" id="KAF7423633.1"/>
    </source>
</evidence>
<dbReference type="AlphaFoldDB" id="A0A834U9K0"/>
<keyword evidence="2" id="KW-1185">Reference proteome</keyword>
<dbReference type="Proteomes" id="UP000600918">
    <property type="component" value="Unassembled WGS sequence"/>
</dbReference>
<accession>A0A834U9K0</accession>
<gene>
    <name evidence="1" type="ORF">H0235_008916</name>
</gene>
<comment type="caution">
    <text evidence="1">The sequence shown here is derived from an EMBL/GenBank/DDBJ whole genome shotgun (WGS) entry which is preliminary data.</text>
</comment>
<sequence>MSGANADTQEYHTSTVIAEVVVAGNGNVLGTTMTNATAIATRTSTTPTPMTTTTAMTTTTTAMMTTMATMRPLDVQLPPTLPMTFATMNSTTISAQSGSTALLPCIVHNLGDGVQ</sequence>
<evidence type="ECO:0000313" key="2">
    <source>
        <dbReference type="Proteomes" id="UP000600918"/>
    </source>
</evidence>
<reference evidence="1" key="1">
    <citation type="journal article" date="2020" name="G3 (Bethesda)">
        <title>High-Quality Assemblies for Three Invasive Social Wasps from the &lt;i&gt;Vespula&lt;/i&gt; Genus.</title>
        <authorList>
            <person name="Harrop T.W.R."/>
            <person name="Guhlin J."/>
            <person name="McLaughlin G.M."/>
            <person name="Permina E."/>
            <person name="Stockwell P."/>
            <person name="Gilligan J."/>
            <person name="Le Lec M.F."/>
            <person name="Gruber M.A.M."/>
            <person name="Quinn O."/>
            <person name="Lovegrove M."/>
            <person name="Duncan E.J."/>
            <person name="Remnant E.J."/>
            <person name="Van Eeckhoven J."/>
            <person name="Graham B."/>
            <person name="Knapp R.A."/>
            <person name="Langford K.W."/>
            <person name="Kronenberg Z."/>
            <person name="Press M.O."/>
            <person name="Eacker S.M."/>
            <person name="Wilson-Rankin E.E."/>
            <person name="Purcell J."/>
            <person name="Lester P.J."/>
            <person name="Dearden P.K."/>
        </authorList>
    </citation>
    <scope>NUCLEOTIDE SEQUENCE</scope>
    <source>
        <strain evidence="1">Volc-1</strain>
    </source>
</reference>
<dbReference type="EMBL" id="JACSDY010000007">
    <property type="protein sequence ID" value="KAF7423633.1"/>
    <property type="molecule type" value="Genomic_DNA"/>
</dbReference>